<dbReference type="InterPro" id="IPR046357">
    <property type="entry name" value="PPIase_dom_sf"/>
</dbReference>
<dbReference type="GO" id="GO:0003755">
    <property type="term" value="F:peptidyl-prolyl cis-trans isomerase activity"/>
    <property type="evidence" value="ECO:0007669"/>
    <property type="project" value="UniProtKB-UniRule"/>
</dbReference>
<dbReference type="EC" id="5.2.1.8" evidence="6"/>
<dbReference type="Pfam" id="PF00254">
    <property type="entry name" value="FKBP_C"/>
    <property type="match status" value="2"/>
</dbReference>
<comment type="similarity">
    <text evidence="2 6">Belongs to the FKBP-type PPIase family.</text>
</comment>
<dbReference type="AlphaFoldDB" id="A0A6I2KYL5"/>
<evidence type="ECO:0000256" key="5">
    <source>
        <dbReference type="PROSITE-ProRule" id="PRU00277"/>
    </source>
</evidence>
<dbReference type="InterPro" id="IPR001179">
    <property type="entry name" value="PPIase_FKBP_dom"/>
</dbReference>
<name>A0A6I2KYL5_9BURK</name>
<keyword evidence="3 5" id="KW-0697">Rotamase</keyword>
<proteinExistence type="inferred from homology"/>
<comment type="catalytic activity">
    <reaction evidence="1 5 6">
        <text>[protein]-peptidylproline (omega=180) = [protein]-peptidylproline (omega=0)</text>
        <dbReference type="Rhea" id="RHEA:16237"/>
        <dbReference type="Rhea" id="RHEA-COMP:10747"/>
        <dbReference type="Rhea" id="RHEA-COMP:10748"/>
        <dbReference type="ChEBI" id="CHEBI:83833"/>
        <dbReference type="ChEBI" id="CHEBI:83834"/>
        <dbReference type="EC" id="5.2.1.8"/>
    </reaction>
</comment>
<evidence type="ECO:0000256" key="4">
    <source>
        <dbReference type="ARBA" id="ARBA00023235"/>
    </source>
</evidence>
<organism evidence="9 10">
    <name type="scientific">Duganella guangzhouensis</name>
    <dbReference type="NCBI Taxonomy" id="2666084"/>
    <lineage>
        <taxon>Bacteria</taxon>
        <taxon>Pseudomonadati</taxon>
        <taxon>Pseudomonadota</taxon>
        <taxon>Betaproteobacteria</taxon>
        <taxon>Burkholderiales</taxon>
        <taxon>Oxalobacteraceae</taxon>
        <taxon>Telluria group</taxon>
        <taxon>Duganella</taxon>
    </lineage>
</organism>
<feature type="signal peptide" evidence="7">
    <location>
        <begin position="1"/>
        <end position="21"/>
    </location>
</feature>
<evidence type="ECO:0000313" key="9">
    <source>
        <dbReference type="EMBL" id="MRW90077.1"/>
    </source>
</evidence>
<evidence type="ECO:0000256" key="7">
    <source>
        <dbReference type="SAM" id="SignalP"/>
    </source>
</evidence>
<dbReference type="Gene3D" id="3.10.50.40">
    <property type="match status" value="2"/>
</dbReference>
<accession>A0A6I2KYL5</accession>
<dbReference type="PROSITE" id="PS51257">
    <property type="entry name" value="PROKAR_LIPOPROTEIN"/>
    <property type="match status" value="1"/>
</dbReference>
<dbReference type="PROSITE" id="PS50059">
    <property type="entry name" value="FKBP_PPIASE"/>
    <property type="match status" value="2"/>
</dbReference>
<evidence type="ECO:0000256" key="1">
    <source>
        <dbReference type="ARBA" id="ARBA00000971"/>
    </source>
</evidence>
<feature type="domain" description="PPIase FKBP-type" evidence="8">
    <location>
        <begin position="187"/>
        <end position="288"/>
    </location>
</feature>
<feature type="chain" id="PRO_5026003677" description="Peptidyl-prolyl cis-trans isomerase" evidence="7">
    <location>
        <begin position="22"/>
        <end position="288"/>
    </location>
</feature>
<dbReference type="Proteomes" id="UP000433309">
    <property type="component" value="Unassembled WGS sequence"/>
</dbReference>
<dbReference type="SUPFAM" id="SSF54534">
    <property type="entry name" value="FKBP-like"/>
    <property type="match status" value="2"/>
</dbReference>
<evidence type="ECO:0000259" key="8">
    <source>
        <dbReference type="PROSITE" id="PS50059"/>
    </source>
</evidence>
<reference evidence="9 10" key="1">
    <citation type="submission" date="2019-11" db="EMBL/GenBank/DDBJ databases">
        <title>Novel species isolated from a subtropical stream in China.</title>
        <authorList>
            <person name="Lu H."/>
        </authorList>
    </citation>
    <scope>NUCLEOTIDE SEQUENCE [LARGE SCALE GENOMIC DNA]</scope>
    <source>
        <strain evidence="9 10">FT80W</strain>
    </source>
</reference>
<keyword evidence="10" id="KW-1185">Reference proteome</keyword>
<feature type="domain" description="PPIase FKBP-type" evidence="8">
    <location>
        <begin position="53"/>
        <end position="156"/>
    </location>
</feature>
<evidence type="ECO:0000256" key="6">
    <source>
        <dbReference type="RuleBase" id="RU003915"/>
    </source>
</evidence>
<evidence type="ECO:0000313" key="10">
    <source>
        <dbReference type="Proteomes" id="UP000433309"/>
    </source>
</evidence>
<keyword evidence="4 5" id="KW-0413">Isomerase</keyword>
<dbReference type="PANTHER" id="PTHR43811">
    <property type="entry name" value="FKBP-TYPE PEPTIDYL-PROLYL CIS-TRANS ISOMERASE FKPA"/>
    <property type="match status" value="1"/>
</dbReference>
<protein>
    <recommendedName>
        <fullName evidence="6">Peptidyl-prolyl cis-trans isomerase</fullName>
        <ecNumber evidence="6">5.2.1.8</ecNumber>
    </recommendedName>
</protein>
<comment type="caution">
    <text evidence="9">The sequence shown here is derived from an EMBL/GenBank/DDBJ whole genome shotgun (WGS) entry which is preliminary data.</text>
</comment>
<keyword evidence="7" id="KW-0732">Signal</keyword>
<dbReference type="EMBL" id="WKJK01000004">
    <property type="protein sequence ID" value="MRW90077.1"/>
    <property type="molecule type" value="Genomic_DNA"/>
</dbReference>
<evidence type="ECO:0000256" key="2">
    <source>
        <dbReference type="ARBA" id="ARBA00006577"/>
    </source>
</evidence>
<gene>
    <name evidence="9" type="ORF">GJ699_08790</name>
</gene>
<dbReference type="PANTHER" id="PTHR43811:SF19">
    <property type="entry name" value="39 KDA FK506-BINDING NUCLEAR PROTEIN"/>
    <property type="match status" value="1"/>
</dbReference>
<sequence length="288" mass="29594">MKAMLQFIAAAVCVVVLTACGGGKKVTEAAAIVQPDYKLTTVATGSGTVAAAGDLITFKFTGYLYDSTKSDFKGSLVETSADFSGGTYTATVGVGALLTGWDRSLLGMQPGGKVTVILPAAYAYGSSSRDADKTKGYPAIPANSPMVYDFEMVNVTKGVYIVSTPAPSTTTTLSETVGTGDAVVANGNTVTVRYTGWLYDGTRTNRKGTQFDTNTASTDTALSVVVGSSSVVTGFSTGMIGMKVGGTRTIVIPASEAYGTTVKYDSSGVVLIPANSALVFDITVETIK</sequence>
<evidence type="ECO:0000256" key="3">
    <source>
        <dbReference type="ARBA" id="ARBA00023110"/>
    </source>
</evidence>